<feature type="domain" description="ABC transporter" evidence="4">
    <location>
        <begin position="13"/>
        <end position="266"/>
    </location>
</feature>
<accession>A0A3P3XRY5</accession>
<dbReference type="Gene3D" id="3.40.50.300">
    <property type="entry name" value="P-loop containing nucleotide triphosphate hydrolases"/>
    <property type="match status" value="1"/>
</dbReference>
<organism evidence="5">
    <name type="scientific">uncultured spirochete</name>
    <dbReference type="NCBI Taxonomy" id="156406"/>
    <lineage>
        <taxon>Bacteria</taxon>
        <taxon>Pseudomonadati</taxon>
        <taxon>Spirochaetota</taxon>
        <taxon>Spirochaetia</taxon>
        <taxon>Spirochaetales</taxon>
        <taxon>environmental samples</taxon>
    </lineage>
</organism>
<dbReference type="GO" id="GO:0005886">
    <property type="term" value="C:plasma membrane"/>
    <property type="evidence" value="ECO:0007669"/>
    <property type="project" value="TreeGrafter"/>
</dbReference>
<dbReference type="CDD" id="cd03219">
    <property type="entry name" value="ABC_Mj1267_LivG_branched"/>
    <property type="match status" value="1"/>
</dbReference>
<dbReference type="SUPFAM" id="SSF52540">
    <property type="entry name" value="P-loop containing nucleoside triphosphate hydrolases"/>
    <property type="match status" value="1"/>
</dbReference>
<dbReference type="SMART" id="SM00382">
    <property type="entry name" value="AAA"/>
    <property type="match status" value="1"/>
</dbReference>
<proteinExistence type="predicted"/>
<evidence type="ECO:0000256" key="1">
    <source>
        <dbReference type="ARBA" id="ARBA00022448"/>
    </source>
</evidence>
<dbReference type="InterPro" id="IPR032823">
    <property type="entry name" value="BCA_ABC_TP_C"/>
</dbReference>
<dbReference type="Pfam" id="PF12399">
    <property type="entry name" value="BCA_ABC_TP_C"/>
    <property type="match status" value="1"/>
</dbReference>
<dbReference type="InterPro" id="IPR003439">
    <property type="entry name" value="ABC_transporter-like_ATP-bd"/>
</dbReference>
<dbReference type="GO" id="GO:1903806">
    <property type="term" value="P:L-isoleucine import across plasma membrane"/>
    <property type="evidence" value="ECO:0007669"/>
    <property type="project" value="TreeGrafter"/>
</dbReference>
<dbReference type="FunFam" id="3.40.50.300:FF:000421">
    <property type="entry name" value="Branched-chain amino acid ABC transporter ATP-binding protein"/>
    <property type="match status" value="1"/>
</dbReference>
<keyword evidence="2" id="KW-0547">Nucleotide-binding</keyword>
<reference evidence="5" key="1">
    <citation type="submission" date="2017-02" db="EMBL/GenBank/DDBJ databases">
        <authorList>
            <person name="Regsiter A."/>
            <person name="William W."/>
        </authorList>
    </citation>
    <scope>NUCLEOTIDE SEQUENCE</scope>
    <source>
        <strain evidence="5">BdmA 4</strain>
    </source>
</reference>
<dbReference type="GO" id="GO:0015808">
    <property type="term" value="P:L-alanine transport"/>
    <property type="evidence" value="ECO:0007669"/>
    <property type="project" value="TreeGrafter"/>
</dbReference>
<dbReference type="GO" id="GO:0016887">
    <property type="term" value="F:ATP hydrolysis activity"/>
    <property type="evidence" value="ECO:0007669"/>
    <property type="project" value="InterPro"/>
</dbReference>
<dbReference type="GO" id="GO:0005524">
    <property type="term" value="F:ATP binding"/>
    <property type="evidence" value="ECO:0007669"/>
    <property type="project" value="UniProtKB-KW"/>
</dbReference>
<evidence type="ECO:0000256" key="3">
    <source>
        <dbReference type="ARBA" id="ARBA00022840"/>
    </source>
</evidence>
<keyword evidence="1" id="KW-0813">Transport</keyword>
<sequence>MSTQQLQSKDAILEIDNLVMTFGGLRAIDGVSMHIDEGEIAALIGPNGAGKTTIFNCITGEYRPNEGTVKIRNREGHVEEIHGLKPNVINQKGLARTFQNIRLFSNMSVLENVMIGRHNSLKAGIFKAILRDASTREEEQRVIEESYLILKKLKLDMYVNETAKNLPYGEQRRLEIARALATDPFLLLLDEPVAGMNAQETKELEETINIIRDQEHITILLIEHDMSLVMDVSERIYVLDYGKLIAEGPPHEIKRNPDVIKAYLGE</sequence>
<dbReference type="InterPro" id="IPR051120">
    <property type="entry name" value="ABC_AA/LPS_Transport"/>
</dbReference>
<dbReference type="PROSITE" id="PS50893">
    <property type="entry name" value="ABC_TRANSPORTER_2"/>
    <property type="match status" value="1"/>
</dbReference>
<dbReference type="Pfam" id="PF00005">
    <property type="entry name" value="ABC_tran"/>
    <property type="match status" value="1"/>
</dbReference>
<dbReference type="GO" id="GO:0042941">
    <property type="term" value="P:D-alanine transmembrane transport"/>
    <property type="evidence" value="ECO:0007669"/>
    <property type="project" value="TreeGrafter"/>
</dbReference>
<dbReference type="GO" id="GO:0015188">
    <property type="term" value="F:L-isoleucine transmembrane transporter activity"/>
    <property type="evidence" value="ECO:0007669"/>
    <property type="project" value="TreeGrafter"/>
</dbReference>
<keyword evidence="3 5" id="KW-0067">ATP-binding</keyword>
<dbReference type="GO" id="GO:1903805">
    <property type="term" value="P:L-valine import across plasma membrane"/>
    <property type="evidence" value="ECO:0007669"/>
    <property type="project" value="TreeGrafter"/>
</dbReference>
<dbReference type="GO" id="GO:0015192">
    <property type="term" value="F:L-phenylalanine transmembrane transporter activity"/>
    <property type="evidence" value="ECO:0007669"/>
    <property type="project" value="TreeGrafter"/>
</dbReference>
<dbReference type="AlphaFoldDB" id="A0A3P3XRY5"/>
<evidence type="ECO:0000256" key="2">
    <source>
        <dbReference type="ARBA" id="ARBA00022741"/>
    </source>
</evidence>
<protein>
    <submittedName>
        <fullName evidence="5">Leucine/isoleucine/valine transporter subunit ATP-binding component of ABC superfamily</fullName>
    </submittedName>
</protein>
<dbReference type="EMBL" id="FWDO01000005">
    <property type="protein sequence ID" value="SLM19066.1"/>
    <property type="molecule type" value="Genomic_DNA"/>
</dbReference>
<dbReference type="InterPro" id="IPR027417">
    <property type="entry name" value="P-loop_NTPase"/>
</dbReference>
<name>A0A3P3XRY5_9SPIR</name>
<dbReference type="InterPro" id="IPR003593">
    <property type="entry name" value="AAA+_ATPase"/>
</dbReference>
<evidence type="ECO:0000313" key="5">
    <source>
        <dbReference type="EMBL" id="SLM19066.1"/>
    </source>
</evidence>
<gene>
    <name evidence="5" type="primary">livG</name>
    <name evidence="5" type="ORF">SPIRO4BDMA_50581</name>
</gene>
<dbReference type="GO" id="GO:0005304">
    <property type="term" value="F:L-valine transmembrane transporter activity"/>
    <property type="evidence" value="ECO:0007669"/>
    <property type="project" value="TreeGrafter"/>
</dbReference>
<dbReference type="PANTHER" id="PTHR45772:SF7">
    <property type="entry name" value="AMINO ACID ABC TRANSPORTER ATP-BINDING PROTEIN"/>
    <property type="match status" value="1"/>
</dbReference>
<evidence type="ECO:0000259" key="4">
    <source>
        <dbReference type="PROSITE" id="PS50893"/>
    </source>
</evidence>
<dbReference type="PANTHER" id="PTHR45772">
    <property type="entry name" value="CONSERVED COMPONENT OF ABC TRANSPORTER FOR NATURAL AMINO ACIDS-RELATED"/>
    <property type="match status" value="1"/>
</dbReference>